<sequence length="888" mass="100991">MSDLRFTKEGVPIFDGTSEHYIPYRRAALNYVETLEWKKRSLAGPRLQAALEGTARVAVQDQVPGWISHEMGAQQLLDYLKTKVTPPTLAEAGKMITRFFYSIKRRRGESMNHWILRHDEALFEARRTLAEAIQEYGALGTSTRTRSSSTKSQCGAEGDPGAESQQSSPPGDGDGPFNSKGLLCEDDDVELGESASAAHDSWQGYHRDQGWWWSDYHGSWDSWSWRGWHQPKPPQPTSSTQGKYDVSVTASVEADKFLPDFVVAWMLLQRSGLDGTERGTIIANLKNQFTTTRVKDALRLAWPEEDLKKRDMARGAALMVEDEDDEALMNDMDTDPPNDMTQEEEYEYGYLVKDAEEAYQTFQVARRTLREAREKQSLFKKSRQFFPMKRNFGNDRSKGDSKGSIKKCFRCNGDHPTSECPDKHAPDRGSQSAHLAFSAYGTSEPRATDVSLHAMKNTEDQAALSLQQILREGKAIIDGGATSSVASVEAMEQIMRLNQDQDPSRDIAVERTERPHFRFGNNGRTQCLSTAKVPVPLGNTLGEMRVHVHEIEGQPVLMSVAALRALGAVIDFEKDEAIFRNVDASVVVPLERVVQVTTAMPYLSKAVLTERLLTYGETVPEGWTRLQMEGRLWELHQSEEPSVRTIRQKQLKELRKACKNKGEIKTYLELHYNVELTGNETLKSMQARAYEELMKASPALREDKMEFGKHSAMEYQEVILNDPNYTDWCITTMMETGGLKGTANWRLKRYASWAQEVRKDPRGLAKLRNKSAPKNHTNIEKEEEMFSESETENRIQALEDQIRDLRRQGKKGKTNSEVSERRMTPEEHAAFKEAKGIEVKNFILAKAFEKLPESFKPEHSCQEENFKDKFYVLLYQKSVKLYSWNLEA</sequence>
<proteinExistence type="predicted"/>
<gene>
    <name evidence="2" type="ORF">C1SCF055_LOCUS1745</name>
</gene>
<evidence type="ECO:0000313" key="3">
    <source>
        <dbReference type="EMBL" id="CAL1126599.1"/>
    </source>
</evidence>
<feature type="region of interest" description="Disordered" evidence="1">
    <location>
        <begin position="807"/>
        <end position="828"/>
    </location>
</feature>
<dbReference type="EMBL" id="CAMXCT030000059">
    <property type="protein sequence ID" value="CAL4760536.1"/>
    <property type="molecule type" value="Genomic_DNA"/>
</dbReference>
<feature type="compositionally biased region" description="Basic and acidic residues" evidence="1">
    <location>
        <begin position="818"/>
        <end position="828"/>
    </location>
</feature>
<reference evidence="3" key="2">
    <citation type="submission" date="2024-04" db="EMBL/GenBank/DDBJ databases">
        <authorList>
            <person name="Chen Y."/>
            <person name="Shah S."/>
            <person name="Dougan E. K."/>
            <person name="Thang M."/>
            <person name="Chan C."/>
        </authorList>
    </citation>
    <scope>NUCLEOTIDE SEQUENCE [LARGE SCALE GENOMIC DNA]</scope>
</reference>
<accession>A0A9P1BGU9</accession>
<feature type="region of interest" description="Disordered" evidence="1">
    <location>
        <begin position="140"/>
        <end position="183"/>
    </location>
</feature>
<comment type="caution">
    <text evidence="2">The sequence shown here is derived from an EMBL/GenBank/DDBJ whole genome shotgun (WGS) entry which is preliminary data.</text>
</comment>
<dbReference type="EMBL" id="CAMXCT010000059">
    <property type="protein sequence ID" value="CAI3973224.1"/>
    <property type="molecule type" value="Genomic_DNA"/>
</dbReference>
<dbReference type="Gene3D" id="2.40.70.10">
    <property type="entry name" value="Acid Proteases"/>
    <property type="match status" value="1"/>
</dbReference>
<evidence type="ECO:0000313" key="4">
    <source>
        <dbReference type="Proteomes" id="UP001152797"/>
    </source>
</evidence>
<protein>
    <submittedName>
        <fullName evidence="2">Uncharacterized protein</fullName>
    </submittedName>
</protein>
<feature type="compositionally biased region" description="Low complexity" evidence="1">
    <location>
        <begin position="141"/>
        <end position="150"/>
    </location>
</feature>
<organism evidence="2">
    <name type="scientific">Cladocopium goreaui</name>
    <dbReference type="NCBI Taxonomy" id="2562237"/>
    <lineage>
        <taxon>Eukaryota</taxon>
        <taxon>Sar</taxon>
        <taxon>Alveolata</taxon>
        <taxon>Dinophyceae</taxon>
        <taxon>Suessiales</taxon>
        <taxon>Symbiodiniaceae</taxon>
        <taxon>Cladocopium</taxon>
    </lineage>
</organism>
<dbReference type="EMBL" id="CAMXCT020000059">
    <property type="protein sequence ID" value="CAL1126599.1"/>
    <property type="molecule type" value="Genomic_DNA"/>
</dbReference>
<evidence type="ECO:0000313" key="2">
    <source>
        <dbReference type="EMBL" id="CAI3973224.1"/>
    </source>
</evidence>
<dbReference type="InterPro" id="IPR021109">
    <property type="entry name" value="Peptidase_aspartic_dom_sf"/>
</dbReference>
<dbReference type="AlphaFoldDB" id="A0A9P1BGU9"/>
<keyword evidence="4" id="KW-1185">Reference proteome</keyword>
<dbReference type="Proteomes" id="UP001152797">
    <property type="component" value="Unassembled WGS sequence"/>
</dbReference>
<dbReference type="OrthoDB" id="442097at2759"/>
<reference evidence="2" key="1">
    <citation type="submission" date="2022-10" db="EMBL/GenBank/DDBJ databases">
        <authorList>
            <person name="Chen Y."/>
            <person name="Dougan E. K."/>
            <person name="Chan C."/>
            <person name="Rhodes N."/>
            <person name="Thang M."/>
        </authorList>
    </citation>
    <scope>NUCLEOTIDE SEQUENCE</scope>
</reference>
<evidence type="ECO:0000256" key="1">
    <source>
        <dbReference type="SAM" id="MobiDB-lite"/>
    </source>
</evidence>
<name>A0A9P1BGU9_9DINO</name>